<comment type="caution">
    <text evidence="3">The sequence shown here is derived from an EMBL/GenBank/DDBJ whole genome shotgun (WGS) entry which is preliminary data.</text>
</comment>
<evidence type="ECO:0000313" key="5">
    <source>
        <dbReference type="Proteomes" id="UP000184216"/>
    </source>
</evidence>
<dbReference type="InterPro" id="IPR035901">
    <property type="entry name" value="GIY-YIG_endonuc_sf"/>
</dbReference>
<keyword evidence="5" id="KW-1185">Reference proteome</keyword>
<accession>A0AB36P268</accession>
<dbReference type="GO" id="GO:0004519">
    <property type="term" value="F:endonuclease activity"/>
    <property type="evidence" value="ECO:0007669"/>
    <property type="project" value="UniProtKB-KW"/>
</dbReference>
<dbReference type="EMBL" id="MUHB01000007">
    <property type="protein sequence ID" value="OXB05796.1"/>
    <property type="molecule type" value="Genomic_DNA"/>
</dbReference>
<keyword evidence="4" id="KW-0540">Nuclease</keyword>
<dbReference type="PANTHER" id="PTHR34477:SF1">
    <property type="entry name" value="UPF0213 PROTEIN YHBQ"/>
    <property type="match status" value="1"/>
</dbReference>
<dbReference type="InterPro" id="IPR000305">
    <property type="entry name" value="GIY-YIG_endonuc"/>
</dbReference>
<reference evidence="3 6" key="1">
    <citation type="submission" date="2016-11" db="EMBL/GenBank/DDBJ databases">
        <title>Whole genomes of Flavobacteriaceae.</title>
        <authorList>
            <person name="Stine C."/>
            <person name="Li C."/>
            <person name="Tadesse D."/>
        </authorList>
    </citation>
    <scope>NUCLEOTIDE SEQUENCE [LARGE SCALE GENOMIC DNA]</scope>
    <source>
        <strain evidence="3 6">ATCC 19366</strain>
    </source>
</reference>
<sequence>MHYLYILYSDSSQKFYIGETNDLESRIEKHQNHFYSNSFTKIAEDWKIVLTVDCIDREEAVYLEKFIKRMKSKTFNNKIIADPSILKDILSKRKP</sequence>
<dbReference type="Proteomes" id="UP000198431">
    <property type="component" value="Unassembled WGS sequence"/>
</dbReference>
<dbReference type="PANTHER" id="PTHR34477">
    <property type="entry name" value="UPF0213 PROTEIN YHBQ"/>
    <property type="match status" value="1"/>
</dbReference>
<dbReference type="InterPro" id="IPR050190">
    <property type="entry name" value="UPF0213_domain"/>
</dbReference>
<organism evidence="3 6">
    <name type="scientific">Flavobacterium pectinovorum</name>
    <dbReference type="NCBI Taxonomy" id="29533"/>
    <lineage>
        <taxon>Bacteria</taxon>
        <taxon>Pseudomonadati</taxon>
        <taxon>Bacteroidota</taxon>
        <taxon>Flavobacteriia</taxon>
        <taxon>Flavobacteriales</taxon>
        <taxon>Flavobacteriaceae</taxon>
        <taxon>Flavobacterium</taxon>
    </lineage>
</organism>
<gene>
    <name evidence="3" type="ORF">B0A72_07220</name>
    <name evidence="4" type="ORF">SAMN05444387_1957</name>
</gene>
<dbReference type="SUPFAM" id="SSF82771">
    <property type="entry name" value="GIY-YIG endonuclease"/>
    <property type="match status" value="1"/>
</dbReference>
<dbReference type="Pfam" id="PF01541">
    <property type="entry name" value="GIY-YIG"/>
    <property type="match status" value="1"/>
</dbReference>
<comment type="similarity">
    <text evidence="1">Belongs to the UPF0213 family.</text>
</comment>
<protein>
    <submittedName>
        <fullName evidence="4">Endonuclease</fullName>
    </submittedName>
    <submittedName>
        <fullName evidence="3">Excinuclease ABC subunit C</fullName>
    </submittedName>
</protein>
<dbReference type="Proteomes" id="UP000184216">
    <property type="component" value="Unassembled WGS sequence"/>
</dbReference>
<evidence type="ECO:0000259" key="2">
    <source>
        <dbReference type="PROSITE" id="PS50164"/>
    </source>
</evidence>
<dbReference type="AlphaFoldDB" id="A0AB36P268"/>
<proteinExistence type="inferred from homology"/>
<evidence type="ECO:0000313" key="3">
    <source>
        <dbReference type="EMBL" id="OXB05796.1"/>
    </source>
</evidence>
<dbReference type="Gene3D" id="3.40.1440.10">
    <property type="entry name" value="GIY-YIG endonuclease"/>
    <property type="match status" value="1"/>
</dbReference>
<evidence type="ECO:0000313" key="4">
    <source>
        <dbReference type="EMBL" id="SHM11604.1"/>
    </source>
</evidence>
<name>A0AB36P268_9FLAO</name>
<keyword evidence="4" id="KW-0255">Endonuclease</keyword>
<keyword evidence="4" id="KW-0378">Hydrolase</keyword>
<feature type="domain" description="GIY-YIG" evidence="2">
    <location>
        <begin position="1"/>
        <end position="78"/>
    </location>
</feature>
<evidence type="ECO:0000313" key="6">
    <source>
        <dbReference type="Proteomes" id="UP000198431"/>
    </source>
</evidence>
<evidence type="ECO:0000256" key="1">
    <source>
        <dbReference type="ARBA" id="ARBA00007435"/>
    </source>
</evidence>
<dbReference type="EMBL" id="FRBX01000002">
    <property type="protein sequence ID" value="SHM11604.1"/>
    <property type="molecule type" value="Genomic_DNA"/>
</dbReference>
<dbReference type="RefSeq" id="WP_073394820.1">
    <property type="nucleotide sequence ID" value="NZ_FRBX01000002.1"/>
</dbReference>
<dbReference type="PROSITE" id="PS50164">
    <property type="entry name" value="GIY_YIG"/>
    <property type="match status" value="1"/>
</dbReference>
<reference evidence="4 5" key="2">
    <citation type="submission" date="2016-11" db="EMBL/GenBank/DDBJ databases">
        <authorList>
            <person name="Varghese N."/>
            <person name="Submissions S."/>
        </authorList>
    </citation>
    <scope>NUCLEOTIDE SEQUENCE [LARGE SCALE GENOMIC DNA]</scope>
    <source>
        <strain evidence="4 5">DSM 6368</strain>
    </source>
</reference>